<organism evidence="1 2">
    <name type="scientific">Armillaria borealis</name>
    <dbReference type="NCBI Taxonomy" id="47425"/>
    <lineage>
        <taxon>Eukaryota</taxon>
        <taxon>Fungi</taxon>
        <taxon>Dikarya</taxon>
        <taxon>Basidiomycota</taxon>
        <taxon>Agaricomycotina</taxon>
        <taxon>Agaricomycetes</taxon>
        <taxon>Agaricomycetidae</taxon>
        <taxon>Agaricales</taxon>
        <taxon>Marasmiineae</taxon>
        <taxon>Physalacriaceae</taxon>
        <taxon>Armillaria</taxon>
    </lineage>
</organism>
<name>A0AA39JSG4_9AGAR</name>
<keyword evidence="2" id="KW-1185">Reference proteome</keyword>
<gene>
    <name evidence="1" type="ORF">EV421DRAFT_2016979</name>
</gene>
<evidence type="ECO:0000313" key="1">
    <source>
        <dbReference type="EMBL" id="KAK0447944.1"/>
    </source>
</evidence>
<reference evidence="1" key="1">
    <citation type="submission" date="2023-06" db="EMBL/GenBank/DDBJ databases">
        <authorList>
            <consortium name="Lawrence Berkeley National Laboratory"/>
            <person name="Ahrendt S."/>
            <person name="Sahu N."/>
            <person name="Indic B."/>
            <person name="Wong-Bajracharya J."/>
            <person name="Merenyi Z."/>
            <person name="Ke H.-M."/>
            <person name="Monk M."/>
            <person name="Kocsube S."/>
            <person name="Drula E."/>
            <person name="Lipzen A."/>
            <person name="Balint B."/>
            <person name="Henrissat B."/>
            <person name="Andreopoulos B."/>
            <person name="Martin F.M."/>
            <person name="Harder C.B."/>
            <person name="Rigling D."/>
            <person name="Ford K.L."/>
            <person name="Foster G.D."/>
            <person name="Pangilinan J."/>
            <person name="Papanicolaou A."/>
            <person name="Barry K."/>
            <person name="LaButti K."/>
            <person name="Viragh M."/>
            <person name="Koriabine M."/>
            <person name="Yan M."/>
            <person name="Riley R."/>
            <person name="Champramary S."/>
            <person name="Plett K.L."/>
            <person name="Tsai I.J."/>
            <person name="Slot J."/>
            <person name="Sipos G."/>
            <person name="Plett J."/>
            <person name="Nagy L.G."/>
            <person name="Grigoriev I.V."/>
        </authorList>
    </citation>
    <scope>NUCLEOTIDE SEQUENCE</scope>
    <source>
        <strain evidence="1">FPL87.14</strain>
    </source>
</reference>
<proteinExistence type="predicted"/>
<sequence>MNTSLQIWHNVFLPEEQRRIAEGTEVYLVLLGGWKLIPITYDQLAIVHFYADREINYPMGSEAATTAAWVQARAEASGVMNTIRSIPECSEDIPDQERPHPVINGRVPGYERRPYTVPREGVVYHCAPMKEFIQDTQNWVVYAAPNLSLLIKAETRGPPISPLLLFHGYLVTSRPSTVLMKAWVYMNPLQIFSLSGLLHHCLDYNVPFRLAIPASTICTFQRPLESYPVMTRIAADIPFMPGFHKLQLDDNRGSTARMNIGVAVAKGGSLGWVARTFTGEEGVQKLLDRPLFITAHLFNFDVLLATLDGDEYLGYWIEWTKEAEALMQEQWKLVSKGKAIALTEPQWGEYITQFTTQRGKTEMYNYSENDAEYGADLFSTVYTED</sequence>
<protein>
    <submittedName>
        <fullName evidence="1">Uncharacterized protein</fullName>
    </submittedName>
</protein>
<dbReference type="AlphaFoldDB" id="A0AA39JSG4"/>
<dbReference type="EMBL" id="JAUEPT010000010">
    <property type="protein sequence ID" value="KAK0447944.1"/>
    <property type="molecule type" value="Genomic_DNA"/>
</dbReference>
<evidence type="ECO:0000313" key="2">
    <source>
        <dbReference type="Proteomes" id="UP001175226"/>
    </source>
</evidence>
<comment type="caution">
    <text evidence="1">The sequence shown here is derived from an EMBL/GenBank/DDBJ whole genome shotgun (WGS) entry which is preliminary data.</text>
</comment>
<dbReference type="Proteomes" id="UP001175226">
    <property type="component" value="Unassembled WGS sequence"/>
</dbReference>
<accession>A0AA39JSG4</accession>